<dbReference type="InterPro" id="IPR029043">
    <property type="entry name" value="GcvT/YgfZ_C"/>
</dbReference>
<feature type="compositionally biased region" description="Basic and acidic residues" evidence="5">
    <location>
        <begin position="1296"/>
        <end position="1316"/>
    </location>
</feature>
<dbReference type="Gene3D" id="3.90.640.10">
    <property type="entry name" value="Actin, Chain A, domain 4"/>
    <property type="match status" value="1"/>
</dbReference>
<feature type="compositionally biased region" description="Polar residues" evidence="5">
    <location>
        <begin position="169"/>
        <end position="179"/>
    </location>
</feature>
<dbReference type="Gene3D" id="1.20.1270.10">
    <property type="match status" value="1"/>
</dbReference>
<organism evidence="7 8">
    <name type="scientific">Babesia duncani</name>
    <dbReference type="NCBI Taxonomy" id="323732"/>
    <lineage>
        <taxon>Eukaryota</taxon>
        <taxon>Sar</taxon>
        <taxon>Alveolata</taxon>
        <taxon>Apicomplexa</taxon>
        <taxon>Aconoidasida</taxon>
        <taxon>Piroplasmida</taxon>
        <taxon>Babesiidae</taxon>
        <taxon>Babesia</taxon>
    </lineage>
</organism>
<dbReference type="InterPro" id="IPR006222">
    <property type="entry name" value="GCVT_N"/>
</dbReference>
<dbReference type="InterPro" id="IPR013126">
    <property type="entry name" value="Hsp_70_fam"/>
</dbReference>
<gene>
    <name evidence="7" type="ORF">BdWA1_000432</name>
</gene>
<dbReference type="GO" id="GO:0034663">
    <property type="term" value="C:endoplasmic reticulum chaperone complex"/>
    <property type="evidence" value="ECO:0007669"/>
    <property type="project" value="TreeGrafter"/>
</dbReference>
<feature type="coiled-coil region" evidence="4">
    <location>
        <begin position="1503"/>
        <end position="1530"/>
    </location>
</feature>
<dbReference type="Gene3D" id="3.30.420.40">
    <property type="match status" value="2"/>
</dbReference>
<feature type="compositionally biased region" description="Basic and acidic residues" evidence="5">
    <location>
        <begin position="156"/>
        <end position="168"/>
    </location>
</feature>
<dbReference type="Pfam" id="PF00012">
    <property type="entry name" value="HSP70"/>
    <property type="match status" value="1"/>
</dbReference>
<name>A0AAD9PN29_9APIC</name>
<evidence type="ECO:0000313" key="7">
    <source>
        <dbReference type="EMBL" id="KAK2197432.1"/>
    </source>
</evidence>
<evidence type="ECO:0000256" key="1">
    <source>
        <dbReference type="ARBA" id="ARBA00022741"/>
    </source>
</evidence>
<dbReference type="PANTHER" id="PTHR45639:SF3">
    <property type="entry name" value="HYPOXIA UP-REGULATED PROTEIN 1"/>
    <property type="match status" value="1"/>
</dbReference>
<keyword evidence="3" id="KW-0143">Chaperone</keyword>
<keyword evidence="8" id="KW-1185">Reference proteome</keyword>
<dbReference type="RefSeq" id="XP_067804274.1">
    <property type="nucleotide sequence ID" value="XM_067945483.1"/>
</dbReference>
<dbReference type="FunFam" id="3.90.640.10:FF:000003">
    <property type="entry name" value="Molecular chaperone DnaK"/>
    <property type="match status" value="1"/>
</dbReference>
<dbReference type="Gene3D" id="3.30.1360.120">
    <property type="entry name" value="Probable tRNA modification gtpase trme, domain 1"/>
    <property type="match status" value="1"/>
</dbReference>
<feature type="region of interest" description="Disordered" evidence="5">
    <location>
        <begin position="1273"/>
        <end position="1319"/>
    </location>
</feature>
<evidence type="ECO:0000256" key="4">
    <source>
        <dbReference type="SAM" id="Coils"/>
    </source>
</evidence>
<dbReference type="EMBL" id="JALLKP010000001">
    <property type="protein sequence ID" value="KAK2197432.1"/>
    <property type="molecule type" value="Genomic_DNA"/>
</dbReference>
<evidence type="ECO:0000256" key="5">
    <source>
        <dbReference type="SAM" id="MobiDB-lite"/>
    </source>
</evidence>
<evidence type="ECO:0000256" key="3">
    <source>
        <dbReference type="ARBA" id="ARBA00023186"/>
    </source>
</evidence>
<dbReference type="GO" id="GO:0005524">
    <property type="term" value="F:ATP binding"/>
    <property type="evidence" value="ECO:0007669"/>
    <property type="project" value="UniProtKB-KW"/>
</dbReference>
<keyword evidence="1" id="KW-0547">Nucleotide-binding</keyword>
<dbReference type="InterPro" id="IPR029048">
    <property type="entry name" value="HSP70_C_sf"/>
</dbReference>
<dbReference type="GeneID" id="94334730"/>
<dbReference type="GO" id="GO:0140662">
    <property type="term" value="F:ATP-dependent protein folding chaperone"/>
    <property type="evidence" value="ECO:0007669"/>
    <property type="project" value="InterPro"/>
</dbReference>
<accession>A0AAD9PN29</accession>
<dbReference type="InterPro" id="IPR027266">
    <property type="entry name" value="TrmE/GcvT-like"/>
</dbReference>
<dbReference type="SUPFAM" id="SSF100934">
    <property type="entry name" value="Heat shock protein 70kD (HSP70), C-terminal subdomain"/>
    <property type="match status" value="1"/>
</dbReference>
<reference evidence="7" key="1">
    <citation type="journal article" date="2023" name="Nat. Microbiol.">
        <title>Babesia duncani multi-omics identifies virulence factors and drug targets.</title>
        <authorList>
            <person name="Singh P."/>
            <person name="Lonardi S."/>
            <person name="Liang Q."/>
            <person name="Vydyam P."/>
            <person name="Khabirova E."/>
            <person name="Fang T."/>
            <person name="Gihaz S."/>
            <person name="Thekkiniath J."/>
            <person name="Munshi M."/>
            <person name="Abel S."/>
            <person name="Ciampossin L."/>
            <person name="Batugedara G."/>
            <person name="Gupta M."/>
            <person name="Lu X.M."/>
            <person name="Lenz T."/>
            <person name="Chakravarty S."/>
            <person name="Cornillot E."/>
            <person name="Hu Y."/>
            <person name="Ma W."/>
            <person name="Gonzalez L.M."/>
            <person name="Sanchez S."/>
            <person name="Estrada K."/>
            <person name="Sanchez-Flores A."/>
            <person name="Montero E."/>
            <person name="Harb O.S."/>
            <person name="Le Roch K.G."/>
            <person name="Mamoun C.B."/>
        </authorList>
    </citation>
    <scope>NUCLEOTIDE SEQUENCE</scope>
    <source>
        <strain evidence="7">WA1</strain>
    </source>
</reference>
<dbReference type="Pfam" id="PF01571">
    <property type="entry name" value="GCV_T"/>
    <property type="match status" value="1"/>
</dbReference>
<dbReference type="SUPFAM" id="SSF101790">
    <property type="entry name" value="Aminomethyltransferase beta-barrel domain"/>
    <property type="match status" value="1"/>
</dbReference>
<dbReference type="SUPFAM" id="SSF53067">
    <property type="entry name" value="Actin-like ATPase domain"/>
    <property type="match status" value="2"/>
</dbReference>
<protein>
    <submittedName>
        <fullName evidence="7">Bifunctional ATPase</fullName>
    </submittedName>
</protein>
<dbReference type="InterPro" id="IPR043129">
    <property type="entry name" value="ATPase_NBD"/>
</dbReference>
<comment type="caution">
    <text evidence="7">The sequence shown here is derived from an EMBL/GenBank/DDBJ whole genome shotgun (WGS) entry which is preliminary data.</text>
</comment>
<evidence type="ECO:0000259" key="6">
    <source>
        <dbReference type="Pfam" id="PF01571"/>
    </source>
</evidence>
<feature type="domain" description="GCVT N-terminal" evidence="6">
    <location>
        <begin position="221"/>
        <end position="473"/>
    </location>
</feature>
<feature type="region of interest" description="Disordered" evidence="5">
    <location>
        <begin position="156"/>
        <end position="179"/>
    </location>
</feature>
<dbReference type="GO" id="GO:0030968">
    <property type="term" value="P:endoplasmic reticulum unfolded protein response"/>
    <property type="evidence" value="ECO:0007669"/>
    <property type="project" value="TreeGrafter"/>
</dbReference>
<dbReference type="PANTHER" id="PTHR45639">
    <property type="entry name" value="HSC70CB, ISOFORM G-RELATED"/>
    <property type="match status" value="1"/>
</dbReference>
<sequence length="1533" mass="173392">MYTRITGAFYSTLKNSIKDRCNYELRNITTKATLTCDGKYRDNGGVYKNPLLKLHRHKETEEYNNIISMICDSPEKKIIKKIISKRKNDLYEGTEVDEDFYELGNELLNVQFQAQHLAPRASKVLQSKIDEIVNQRFNFNAISKFRESQSECSRDFNVSRENTTRTESEQIYSSSQQGSKNKPFNIYEALDTIDENEHHLNVWKAEYSDCTRIQYNNCIIPYEFKEHGNASEYRNMRVNAALLDKAYCYCTFVSGENAANVLDQLVTCSVSKMDLFDIQYGCLVDSRANVLDTCYVCKFDDGYLLLVNGHNKKNIYDYISAYVLHCSEANLKVSITPCDFTVLSLYGPKSCNVLNDLVMQNTSKGEVRFSLEKMPEFMKCTKASCKTSSDNLFELYLARITDTGEDGFDIVLPRSQWSGIARALLSHESVGPCGFKIYNVARLESGFLRSNVDLPPETSPQQAGVLWSVDYHKLKNGMIFGSNFMRYSLTNGVSKIRVGLLSHVPLDNDCKILLEATRMPIGFVTSCVKSPALNMYISHAYVNTAYAKHDMPVILSMAAKPDCITSKRDYRLHYRTGVYRNFSKGTIVHLPFLLHKYPILDTERDIVGGNQKPFSRPKKESISMETNSTSCIKSKREIWKERVQLARQAKNGTIEMALERFKRIKNQHANEHMFTSKCMDAFTSDAVPIERINLNFQSKTQLEKHYRQAHEMTIAPRHGRYRPQMNSHERKKSPFLLCAVLVSFVAICGNAVSISLGIDWGEEFVKVSIAYPGHKPDILLNDTGSRKFQNAVYLAGNVRAFDKEAFAFTVKNPQWAVHYYAHALGISLDHDKDTFTNEEIVQILRDCQVHLDPQYHPYQYKVQDGQIYVAIKDQEFILLESVAAHFFSYIREIAIAKLASTKFINSIDDPVTISTVLAIPCHYTQAQRNSLKFAATSGGLNVIRIVHGITAAAWLRTLEMSGETHKMLVYDLGSSGANVGILDIEKRASSETKINMLSCVSIPNIGGRAFDFALSQFLREKFESKSGVSLSNLAKSLQKLQRAANKAKTNLTISSTTQVSIEGLTRNADFHDSVTRAEFEKLLEPLLAKIREPIQKALELANVTLDQITSVEIIGGAWRVPIVLETIGKALEPLLLGFHLNAEEAIAMGVGYMAAMSNPFFKMKPVKIADASVHSYTIHVLTREKLPQDVILFSPQSDLHVNKTVKVKTLEDFTLVIRENGKEIHRYQVANVASALATCSPNEIPTVHLNFESAPDGIFKLARAAIAQLPQPVAPVEQKQPAEDPVEQKQPAEGPEEQKQPAEDPEEQKQPAEGPRRSSSRLVDLALVVERAVAISPERLAVSTSTIQELISRDKDIRTLNTHRNNLESAIYKYSSALKTAAFKEHSDAQVQEQVALVLKEQQEWFDVNGHDATLQDLKIRIQAIEQLVHPVLKRQAMHREIMQEMLTADKTVELLKNELLEFEKNNVENEKHSQVQEIITWYENAKMEHSKLQLHQNVVVSRNDIKLKLAEAKALVQEIKKQLAQEQKSQEL</sequence>
<dbReference type="Proteomes" id="UP001214638">
    <property type="component" value="Unassembled WGS sequence"/>
</dbReference>
<evidence type="ECO:0000313" key="8">
    <source>
        <dbReference type="Proteomes" id="UP001214638"/>
    </source>
</evidence>
<evidence type="ECO:0000256" key="2">
    <source>
        <dbReference type="ARBA" id="ARBA00022840"/>
    </source>
</evidence>
<keyword evidence="2" id="KW-0067">ATP-binding</keyword>
<proteinExistence type="predicted"/>
<keyword evidence="4" id="KW-0175">Coiled coil</keyword>
<dbReference type="Gene3D" id="3.30.30.30">
    <property type="match status" value="1"/>
</dbReference>
<dbReference type="KEGG" id="bdw:94334730"/>
<dbReference type="SUPFAM" id="SSF103025">
    <property type="entry name" value="Folate-binding domain"/>
    <property type="match status" value="1"/>
</dbReference>
<feature type="coiled-coil region" evidence="4">
    <location>
        <begin position="1446"/>
        <end position="1473"/>
    </location>
</feature>